<reference evidence="3 4" key="2">
    <citation type="submission" date="2020-03" db="EMBL/GenBank/DDBJ databases">
        <title>Kangsaoukella pontilimi gen. nov., sp. nov., a new member of the family Rhodobacteraceae isolated from a tidal mudflat.</title>
        <authorList>
            <person name="Kim I.S."/>
        </authorList>
    </citation>
    <scope>NUCLEOTIDE SEQUENCE [LARGE SCALE GENOMIC DNA]</scope>
    <source>
        <strain evidence="3 4">GH1-50</strain>
    </source>
</reference>
<proteinExistence type="predicted"/>
<organism evidence="3 4">
    <name type="scientific">Kangsaoukella pontilimi</name>
    <dbReference type="NCBI Taxonomy" id="2691042"/>
    <lineage>
        <taxon>Bacteria</taxon>
        <taxon>Pseudomonadati</taxon>
        <taxon>Pseudomonadota</taxon>
        <taxon>Alphaproteobacteria</taxon>
        <taxon>Rhodobacterales</taxon>
        <taxon>Paracoccaceae</taxon>
        <taxon>Kangsaoukella</taxon>
    </lineage>
</organism>
<dbReference type="PANTHER" id="PTHR31157">
    <property type="entry name" value="SCP DOMAIN-CONTAINING PROTEIN"/>
    <property type="match status" value="1"/>
</dbReference>
<dbReference type="EMBL" id="WUPT01000002">
    <property type="protein sequence ID" value="MXQ08286.1"/>
    <property type="molecule type" value="Genomic_DNA"/>
</dbReference>
<dbReference type="SUPFAM" id="SSF55797">
    <property type="entry name" value="PR-1-like"/>
    <property type="match status" value="1"/>
</dbReference>
<evidence type="ECO:0000313" key="4">
    <source>
        <dbReference type="Proteomes" id="UP000480350"/>
    </source>
</evidence>
<comment type="caution">
    <text evidence="3">The sequence shown here is derived from an EMBL/GenBank/DDBJ whole genome shotgun (WGS) entry which is preliminary data.</text>
</comment>
<dbReference type="RefSeq" id="WP_160764223.1">
    <property type="nucleotide sequence ID" value="NZ_WUPT01000002.1"/>
</dbReference>
<dbReference type="InterPro" id="IPR035940">
    <property type="entry name" value="CAP_sf"/>
</dbReference>
<feature type="signal peptide" evidence="1">
    <location>
        <begin position="1"/>
        <end position="24"/>
    </location>
</feature>
<feature type="domain" description="SCP" evidence="2">
    <location>
        <begin position="56"/>
        <end position="209"/>
    </location>
</feature>
<feature type="chain" id="PRO_5028984418" description="SCP domain-containing protein" evidence="1">
    <location>
        <begin position="25"/>
        <end position="211"/>
    </location>
</feature>
<dbReference type="InterPro" id="IPR014044">
    <property type="entry name" value="CAP_dom"/>
</dbReference>
<dbReference type="Pfam" id="PF00188">
    <property type="entry name" value="CAP"/>
    <property type="match status" value="1"/>
</dbReference>
<gene>
    <name evidence="3" type="ORF">GQ651_10565</name>
</gene>
<name>A0A7C9IS52_9RHOB</name>
<dbReference type="CDD" id="cd05379">
    <property type="entry name" value="CAP_bacterial"/>
    <property type="match status" value="1"/>
</dbReference>
<protein>
    <recommendedName>
        <fullName evidence="2">SCP domain-containing protein</fullName>
    </recommendedName>
</protein>
<reference evidence="3 4" key="1">
    <citation type="submission" date="2019-12" db="EMBL/GenBank/DDBJ databases">
        <authorList>
            <person name="Lee S.D."/>
        </authorList>
    </citation>
    <scope>NUCLEOTIDE SEQUENCE [LARGE SCALE GENOMIC DNA]</scope>
    <source>
        <strain evidence="3 4">GH1-50</strain>
    </source>
</reference>
<evidence type="ECO:0000313" key="3">
    <source>
        <dbReference type="EMBL" id="MXQ08286.1"/>
    </source>
</evidence>
<evidence type="ECO:0000259" key="2">
    <source>
        <dbReference type="Pfam" id="PF00188"/>
    </source>
</evidence>
<dbReference type="PANTHER" id="PTHR31157:SF1">
    <property type="entry name" value="SCP DOMAIN-CONTAINING PROTEIN"/>
    <property type="match status" value="1"/>
</dbReference>
<evidence type="ECO:0000256" key="1">
    <source>
        <dbReference type="SAM" id="SignalP"/>
    </source>
</evidence>
<accession>A0A7C9IS52</accession>
<dbReference type="Proteomes" id="UP000480350">
    <property type="component" value="Unassembled WGS sequence"/>
</dbReference>
<dbReference type="Gene3D" id="3.40.33.10">
    <property type="entry name" value="CAP"/>
    <property type="match status" value="1"/>
</dbReference>
<keyword evidence="1" id="KW-0732">Signal</keyword>
<keyword evidence="4" id="KW-1185">Reference proteome</keyword>
<dbReference type="AlphaFoldDB" id="A0A7C9IS52"/>
<sequence length="211" mass="23034">MRGKIWTAAIAATVVVLSAASAEACSRAVPAKAVKTQVPAKGIDQDLLEAAIRVEVNYHRCRVGLSELGDAGNGLARQAHAHSKWMAKTGQLAHKSTVAGRATLMQRIKKSGVRFRTGSENIGMVHRYQVDNRRFRIIDANSCAFVSTKGEPLPAHSYATLARHIVTLWMESPGHRKNILDRNAKAVSSAIAFEPKADFCGRFWITQNFIG</sequence>